<feature type="transmembrane region" description="Helical" evidence="1">
    <location>
        <begin position="194"/>
        <end position="218"/>
    </location>
</feature>
<evidence type="ECO:0000259" key="2">
    <source>
        <dbReference type="Pfam" id="PF20153"/>
    </source>
</evidence>
<name>A0A5C2SJ78_9APHY</name>
<keyword evidence="1" id="KW-0472">Membrane</keyword>
<feature type="transmembrane region" description="Helical" evidence="1">
    <location>
        <begin position="106"/>
        <end position="129"/>
    </location>
</feature>
<dbReference type="STRING" id="1328759.A0A5C2SJ78"/>
<dbReference type="OrthoDB" id="3185525at2759"/>
<dbReference type="Proteomes" id="UP000313359">
    <property type="component" value="Unassembled WGS sequence"/>
</dbReference>
<keyword evidence="4" id="KW-1185">Reference proteome</keyword>
<feature type="transmembrane region" description="Helical" evidence="1">
    <location>
        <begin position="32"/>
        <end position="51"/>
    </location>
</feature>
<protein>
    <recommendedName>
        <fullName evidence="2">DUF6535 domain-containing protein</fullName>
    </recommendedName>
</protein>
<keyword evidence="1" id="KW-0812">Transmembrane</keyword>
<dbReference type="InterPro" id="IPR045338">
    <property type="entry name" value="DUF6535"/>
</dbReference>
<keyword evidence="1" id="KW-1133">Transmembrane helix</keyword>
<evidence type="ECO:0000313" key="3">
    <source>
        <dbReference type="EMBL" id="RPD61486.1"/>
    </source>
</evidence>
<gene>
    <name evidence="3" type="ORF">L227DRAFT_500242</name>
</gene>
<reference evidence="3" key="1">
    <citation type="journal article" date="2018" name="Genome Biol. Evol.">
        <title>Genomics and development of Lentinus tigrinus, a white-rot wood-decaying mushroom with dimorphic fruiting bodies.</title>
        <authorList>
            <person name="Wu B."/>
            <person name="Xu Z."/>
            <person name="Knudson A."/>
            <person name="Carlson A."/>
            <person name="Chen N."/>
            <person name="Kovaka S."/>
            <person name="LaButti K."/>
            <person name="Lipzen A."/>
            <person name="Pennachio C."/>
            <person name="Riley R."/>
            <person name="Schakwitz W."/>
            <person name="Umezawa K."/>
            <person name="Ohm R.A."/>
            <person name="Grigoriev I.V."/>
            <person name="Nagy L.G."/>
            <person name="Gibbons J."/>
            <person name="Hibbett D."/>
        </authorList>
    </citation>
    <scope>NUCLEOTIDE SEQUENCE [LARGE SCALE GENOMIC DNA]</scope>
    <source>
        <strain evidence="3">ALCF2SS1-6</strain>
    </source>
</reference>
<dbReference type="EMBL" id="ML122262">
    <property type="protein sequence ID" value="RPD61486.1"/>
    <property type="molecule type" value="Genomic_DNA"/>
</dbReference>
<feature type="transmembrane region" description="Helical" evidence="1">
    <location>
        <begin position="161"/>
        <end position="188"/>
    </location>
</feature>
<proteinExistence type="predicted"/>
<feature type="domain" description="DUF6535" evidence="2">
    <location>
        <begin position="7"/>
        <end position="189"/>
    </location>
</feature>
<evidence type="ECO:0000313" key="4">
    <source>
        <dbReference type="Proteomes" id="UP000313359"/>
    </source>
</evidence>
<organism evidence="3 4">
    <name type="scientific">Lentinus tigrinus ALCF2SS1-6</name>
    <dbReference type="NCBI Taxonomy" id="1328759"/>
    <lineage>
        <taxon>Eukaryota</taxon>
        <taxon>Fungi</taxon>
        <taxon>Dikarya</taxon>
        <taxon>Basidiomycota</taxon>
        <taxon>Agaricomycotina</taxon>
        <taxon>Agaricomycetes</taxon>
        <taxon>Polyporales</taxon>
        <taxon>Polyporaceae</taxon>
        <taxon>Lentinus</taxon>
    </lineage>
</organism>
<accession>A0A5C2SJ78</accession>
<dbReference type="Pfam" id="PF20153">
    <property type="entry name" value="DUF6535"/>
    <property type="match status" value="1"/>
</dbReference>
<dbReference type="AlphaFoldDB" id="A0A5C2SJ78"/>
<evidence type="ECO:0000256" key="1">
    <source>
        <dbReference type="SAM" id="Phobius"/>
    </source>
</evidence>
<feature type="non-terminal residue" evidence="3">
    <location>
        <position position="1"/>
    </location>
</feature>
<sequence>EEKERVWTEASDAVKAYYDQLLVRWKEEMDTLLVYAGVSSAVMTAFVVESYKLLQPDPTDVTVAVLKQISTQLNSFTISPPFVNVTQVDQSANATHAPFRAPSSAIWLNALWFSSLVFSLGSALLALFLKQWIYEATVGGSSRESARLRQYRLHGLLRWRVGTIVVILPIMLQLASILFLGGLVLLLWTLHSTVATIASLLVGLLFTFFLTVTMLPVFRSDCSYRSPASFAIYVILRHIRNATMQSIRRICQVIDKWYTVWRWGGPKVSVLHKFAYRARYLSTWRGRDQNDIYHQLGALDRAILTTAYSTTTDTKFVSDMPVVFSDLPPDQVAQCFVDICNFMEGEWGEWGIQRRLLDDPTALPRISCYGLRHILARTDKGSQAWLDDIRNIYQYYSLGDEPIEWFAEFACKTLCQLSVENPSHKGIYGSAGWVVRCVYDKQKAIHT</sequence>